<dbReference type="SUPFAM" id="SSF50998">
    <property type="entry name" value="Quinoprotein alcohol dehydrogenase-like"/>
    <property type="match status" value="2"/>
</dbReference>
<feature type="domain" description="Pyrrolo-quinoline quinone repeat" evidence="2">
    <location>
        <begin position="114"/>
        <end position="209"/>
    </location>
</feature>
<dbReference type="AlphaFoldDB" id="A0A1N7BAI9"/>
<proteinExistence type="predicted"/>
<dbReference type="Proteomes" id="UP000186914">
    <property type="component" value="Unassembled WGS sequence"/>
</dbReference>
<dbReference type="Pfam" id="PF13360">
    <property type="entry name" value="PQQ_2"/>
    <property type="match status" value="2"/>
</dbReference>
<dbReference type="SMART" id="SM00564">
    <property type="entry name" value="PQQ"/>
    <property type="match status" value="5"/>
</dbReference>
<accession>A0A1N7BAI9</accession>
<dbReference type="OrthoDB" id="145878at2157"/>
<dbReference type="Gene3D" id="2.130.10.10">
    <property type="entry name" value="YVTN repeat-like/Quinoprotein amine dehydrogenase"/>
    <property type="match status" value="2"/>
</dbReference>
<dbReference type="InterPro" id="IPR011047">
    <property type="entry name" value="Quinoprotein_ADH-like_sf"/>
</dbReference>
<protein>
    <submittedName>
        <fullName evidence="3">Tat (Twin-arginine translocation) pathway signal sequence</fullName>
    </submittedName>
</protein>
<keyword evidence="4" id="KW-1185">Reference proteome</keyword>
<evidence type="ECO:0000256" key="1">
    <source>
        <dbReference type="SAM" id="MobiDB-lite"/>
    </source>
</evidence>
<evidence type="ECO:0000313" key="4">
    <source>
        <dbReference type="Proteomes" id="UP000186914"/>
    </source>
</evidence>
<name>A0A1N7BAI9_9EURY</name>
<evidence type="ECO:0000259" key="2">
    <source>
        <dbReference type="Pfam" id="PF13360"/>
    </source>
</evidence>
<dbReference type="RefSeq" id="WP_076430481.1">
    <property type="nucleotide sequence ID" value="NZ_FTNO01000002.1"/>
</dbReference>
<organism evidence="3 4">
    <name type="scientific">Haladaptatus litoreus</name>
    <dbReference type="NCBI Taxonomy" id="553468"/>
    <lineage>
        <taxon>Archaea</taxon>
        <taxon>Methanobacteriati</taxon>
        <taxon>Methanobacteriota</taxon>
        <taxon>Stenosarchaea group</taxon>
        <taxon>Halobacteria</taxon>
        <taxon>Halobacteriales</taxon>
        <taxon>Haladaptataceae</taxon>
        <taxon>Haladaptatus</taxon>
    </lineage>
</organism>
<gene>
    <name evidence="3" type="ORF">SAMN05421858_2439</name>
</gene>
<feature type="domain" description="Pyrrolo-quinoline quinone repeat" evidence="2">
    <location>
        <begin position="226"/>
        <end position="391"/>
    </location>
</feature>
<sequence length="512" mass="55838">MPNEERRTFLKTVGIAVGAAGLTGTGVTLAQQDDDSDGDTGDDGTVHADGWPTRGGNMARNRSTDASGPVPRATNHRKMDFEASSDELIQLGEPVVVGETVYLSVAVRNAESTDGYVAAYDAATFERQWKRDDIRVTTSPTVVDGTAYVGTDDSLFALNAETGETEWKRTDEHLYQPETVVVDGRVYTDGGYAYDAETGELLWEERGNSSRVFYGNETLHYSTGARNPDDGSLKWSYSWHNNSVHTISDGLVYKILYPADGTNQLYTTSADDDSSEWSYSYPDNSVIRSVTVGDGSAFITTWGSDTVIEVDAETGTASEIYELDVGTQFVTLADGVLYVGGVKQLDDTKEAVVLAIDVQTGEEQWRYTLGEWDYELLTVRTPVVVDEKVYVTVSPSWPYDDTPDGEKSTLFALEYSDEEDDSDGQAPEACIESSSNLDDLEAGDTVRLETCSTCYTDEGPTHEWDTNGDGEYDETGHSVEVTVPDCESLEVTLRITDSDGDTDTASVIIAPN</sequence>
<dbReference type="InterPro" id="IPR002372">
    <property type="entry name" value="PQQ_rpt_dom"/>
</dbReference>
<dbReference type="Gene3D" id="2.60.40.10">
    <property type="entry name" value="Immunoglobulins"/>
    <property type="match status" value="1"/>
</dbReference>
<dbReference type="EMBL" id="FTNO01000002">
    <property type="protein sequence ID" value="SIR48284.1"/>
    <property type="molecule type" value="Genomic_DNA"/>
</dbReference>
<reference evidence="4" key="1">
    <citation type="submission" date="2017-01" db="EMBL/GenBank/DDBJ databases">
        <authorList>
            <person name="Varghese N."/>
            <person name="Submissions S."/>
        </authorList>
    </citation>
    <scope>NUCLEOTIDE SEQUENCE [LARGE SCALE GENOMIC DNA]</scope>
    <source>
        <strain evidence="4">CGMCC 1.7737</strain>
    </source>
</reference>
<dbReference type="InterPro" id="IPR006311">
    <property type="entry name" value="TAT_signal"/>
</dbReference>
<dbReference type="InterPro" id="IPR019546">
    <property type="entry name" value="TAT_signal_bac_arc"/>
</dbReference>
<evidence type="ECO:0000313" key="3">
    <source>
        <dbReference type="EMBL" id="SIR48284.1"/>
    </source>
</evidence>
<dbReference type="InterPro" id="IPR013783">
    <property type="entry name" value="Ig-like_fold"/>
</dbReference>
<dbReference type="InterPro" id="IPR018391">
    <property type="entry name" value="PQQ_b-propeller_rpt"/>
</dbReference>
<feature type="compositionally biased region" description="Acidic residues" evidence="1">
    <location>
        <begin position="32"/>
        <end position="42"/>
    </location>
</feature>
<dbReference type="PANTHER" id="PTHR34512:SF30">
    <property type="entry name" value="OUTER MEMBRANE PROTEIN ASSEMBLY FACTOR BAMB"/>
    <property type="match status" value="1"/>
</dbReference>
<dbReference type="PROSITE" id="PS51318">
    <property type="entry name" value="TAT"/>
    <property type="match status" value="1"/>
</dbReference>
<feature type="region of interest" description="Disordered" evidence="1">
    <location>
        <begin position="28"/>
        <end position="76"/>
    </location>
</feature>
<dbReference type="PANTHER" id="PTHR34512">
    <property type="entry name" value="CELL SURFACE PROTEIN"/>
    <property type="match status" value="1"/>
</dbReference>
<dbReference type="NCBIfam" id="TIGR01409">
    <property type="entry name" value="TAT_signal_seq"/>
    <property type="match status" value="1"/>
</dbReference>
<dbReference type="InterPro" id="IPR015943">
    <property type="entry name" value="WD40/YVTN_repeat-like_dom_sf"/>
</dbReference>